<name>A0A9Q8SI71_9PEZI</name>
<dbReference type="KEGG" id="clup:CLUP02_02403"/>
<organism evidence="3 4">
    <name type="scientific">Colletotrichum lupini</name>
    <dbReference type="NCBI Taxonomy" id="145971"/>
    <lineage>
        <taxon>Eukaryota</taxon>
        <taxon>Fungi</taxon>
        <taxon>Dikarya</taxon>
        <taxon>Ascomycota</taxon>
        <taxon>Pezizomycotina</taxon>
        <taxon>Sordariomycetes</taxon>
        <taxon>Hypocreomycetidae</taxon>
        <taxon>Glomerellales</taxon>
        <taxon>Glomerellaceae</taxon>
        <taxon>Colletotrichum</taxon>
        <taxon>Colletotrichum acutatum species complex</taxon>
    </lineage>
</organism>
<evidence type="ECO:0000313" key="3">
    <source>
        <dbReference type="EMBL" id="UQC76937.1"/>
    </source>
</evidence>
<keyword evidence="2" id="KW-0472">Membrane</keyword>
<feature type="region of interest" description="Disordered" evidence="1">
    <location>
        <begin position="62"/>
        <end position="82"/>
    </location>
</feature>
<feature type="transmembrane region" description="Helical" evidence="2">
    <location>
        <begin position="17"/>
        <end position="35"/>
    </location>
</feature>
<proteinExistence type="predicted"/>
<keyword evidence="2" id="KW-1133">Transmembrane helix</keyword>
<dbReference type="RefSeq" id="XP_049138578.1">
    <property type="nucleotide sequence ID" value="XM_049281435.1"/>
</dbReference>
<evidence type="ECO:0000313" key="4">
    <source>
        <dbReference type="Proteomes" id="UP000830671"/>
    </source>
</evidence>
<dbReference type="Proteomes" id="UP000830671">
    <property type="component" value="Chromosome 2"/>
</dbReference>
<feature type="compositionally biased region" description="Basic and acidic residues" evidence="1">
    <location>
        <begin position="64"/>
        <end position="82"/>
    </location>
</feature>
<accession>A0A9Q8SI71</accession>
<evidence type="ECO:0000256" key="1">
    <source>
        <dbReference type="SAM" id="MobiDB-lite"/>
    </source>
</evidence>
<keyword evidence="4" id="KW-1185">Reference proteome</keyword>
<gene>
    <name evidence="3" type="ORF">CLUP02_02403</name>
</gene>
<evidence type="ECO:0000256" key="2">
    <source>
        <dbReference type="SAM" id="Phobius"/>
    </source>
</evidence>
<dbReference type="EMBL" id="CP019474">
    <property type="protein sequence ID" value="UQC76937.1"/>
    <property type="molecule type" value="Genomic_DNA"/>
</dbReference>
<keyword evidence="2" id="KW-0812">Transmembrane</keyword>
<reference evidence="3" key="1">
    <citation type="journal article" date="2021" name="Mol. Plant Microbe Interact.">
        <title>Complete Genome Sequence of the Plant-Pathogenic Fungus Colletotrichum lupini.</title>
        <authorList>
            <person name="Baroncelli R."/>
            <person name="Pensec F."/>
            <person name="Da Lio D."/>
            <person name="Boufleur T."/>
            <person name="Vicente I."/>
            <person name="Sarrocco S."/>
            <person name="Picot A."/>
            <person name="Baraldi E."/>
            <person name="Sukno S."/>
            <person name="Thon M."/>
            <person name="Le Floch G."/>
        </authorList>
    </citation>
    <scope>NUCLEOTIDE SEQUENCE</scope>
    <source>
        <strain evidence="3">IMI 504893</strain>
    </source>
</reference>
<protein>
    <submittedName>
        <fullName evidence="3">Uncharacterized protein</fullName>
    </submittedName>
</protein>
<sequence>MDLSTNDGLSGCAFGETPILLFLLLLLGSYPRYLFQLKAWQKMPISRAHGVTRIGRSTKRMFRTSREAKDIGPEEDGQHMPI</sequence>
<dbReference type="AlphaFoldDB" id="A0A9Q8SI71"/>
<dbReference type="GeneID" id="73336445"/>